<protein>
    <submittedName>
        <fullName evidence="1">Uncharacterized protein</fullName>
    </submittedName>
</protein>
<gene>
    <name evidence="1" type="ORF">AVEN_66747_1</name>
</gene>
<accession>A0A4Y2HS33</accession>
<dbReference type="EMBL" id="BGPR01002120">
    <property type="protein sequence ID" value="GBM68082.1"/>
    <property type="molecule type" value="Genomic_DNA"/>
</dbReference>
<evidence type="ECO:0000313" key="1">
    <source>
        <dbReference type="EMBL" id="GBM68082.1"/>
    </source>
</evidence>
<name>A0A4Y2HS33_ARAVE</name>
<sequence>MAPSISRRRLFEVWMKNTKCSKVDSLIAFIMQEVETLSNSESAVISLKSRIKKICQTINSKWEKFGRHRQRFLRNYSSSLSGNVAFSDDLFKGIPFTVDPSLTNPGRPTKTFDACSSKAIKVHLLQ</sequence>
<dbReference type="Proteomes" id="UP000499080">
    <property type="component" value="Unassembled WGS sequence"/>
</dbReference>
<organism evidence="1 2">
    <name type="scientific">Araneus ventricosus</name>
    <name type="common">Orbweaver spider</name>
    <name type="synonym">Epeira ventricosa</name>
    <dbReference type="NCBI Taxonomy" id="182803"/>
    <lineage>
        <taxon>Eukaryota</taxon>
        <taxon>Metazoa</taxon>
        <taxon>Ecdysozoa</taxon>
        <taxon>Arthropoda</taxon>
        <taxon>Chelicerata</taxon>
        <taxon>Arachnida</taxon>
        <taxon>Araneae</taxon>
        <taxon>Araneomorphae</taxon>
        <taxon>Entelegynae</taxon>
        <taxon>Araneoidea</taxon>
        <taxon>Araneidae</taxon>
        <taxon>Araneus</taxon>
    </lineage>
</organism>
<comment type="caution">
    <text evidence="1">The sequence shown here is derived from an EMBL/GenBank/DDBJ whole genome shotgun (WGS) entry which is preliminary data.</text>
</comment>
<dbReference type="AlphaFoldDB" id="A0A4Y2HS33"/>
<keyword evidence="2" id="KW-1185">Reference proteome</keyword>
<proteinExistence type="predicted"/>
<reference evidence="1 2" key="1">
    <citation type="journal article" date="2019" name="Sci. Rep.">
        <title>Orb-weaving spider Araneus ventricosus genome elucidates the spidroin gene catalogue.</title>
        <authorList>
            <person name="Kono N."/>
            <person name="Nakamura H."/>
            <person name="Ohtoshi R."/>
            <person name="Moran D.A.P."/>
            <person name="Shinohara A."/>
            <person name="Yoshida Y."/>
            <person name="Fujiwara M."/>
            <person name="Mori M."/>
            <person name="Tomita M."/>
            <person name="Arakawa K."/>
        </authorList>
    </citation>
    <scope>NUCLEOTIDE SEQUENCE [LARGE SCALE GENOMIC DNA]</scope>
</reference>
<evidence type="ECO:0000313" key="2">
    <source>
        <dbReference type="Proteomes" id="UP000499080"/>
    </source>
</evidence>